<evidence type="ECO:0000256" key="2">
    <source>
        <dbReference type="ARBA" id="ARBA00007015"/>
    </source>
</evidence>
<evidence type="ECO:0000313" key="9">
    <source>
        <dbReference type="EMBL" id="KZV57489.1"/>
    </source>
</evidence>
<feature type="transmembrane region" description="Helical" evidence="8">
    <location>
        <begin position="227"/>
        <end position="246"/>
    </location>
</feature>
<keyword evidence="4 8" id="KW-0812">Transmembrane</keyword>
<dbReference type="EMBL" id="KQ987282">
    <property type="protein sequence ID" value="KZV57489.1"/>
    <property type="molecule type" value="Genomic_DNA"/>
</dbReference>
<name>A0A2Z7DCC1_9LAMI</name>
<protein>
    <submittedName>
        <fullName evidence="9">Putative folate-biopterin transporter 8, chloroplastic-like</fullName>
    </submittedName>
</protein>
<evidence type="ECO:0000256" key="6">
    <source>
        <dbReference type="ARBA" id="ARBA00023136"/>
    </source>
</evidence>
<dbReference type="PANTHER" id="PTHR31585">
    <property type="entry name" value="FOLATE-BIOPTERIN TRANSPORTER 1, CHLOROPLASTIC"/>
    <property type="match status" value="1"/>
</dbReference>
<keyword evidence="3" id="KW-0813">Transport</keyword>
<dbReference type="SUPFAM" id="SSF103473">
    <property type="entry name" value="MFS general substrate transporter"/>
    <property type="match status" value="1"/>
</dbReference>
<feature type="transmembrane region" description="Helical" evidence="8">
    <location>
        <begin position="69"/>
        <end position="89"/>
    </location>
</feature>
<feature type="transmembrane region" description="Helical" evidence="8">
    <location>
        <begin position="164"/>
        <end position="181"/>
    </location>
</feature>
<dbReference type="InterPro" id="IPR036259">
    <property type="entry name" value="MFS_trans_sf"/>
</dbReference>
<dbReference type="NCBIfam" id="TIGR00788">
    <property type="entry name" value="fbt"/>
    <property type="match status" value="1"/>
</dbReference>
<dbReference type="InterPro" id="IPR039309">
    <property type="entry name" value="BT1"/>
</dbReference>
<feature type="transmembrane region" description="Helical" evidence="8">
    <location>
        <begin position="483"/>
        <end position="507"/>
    </location>
</feature>
<evidence type="ECO:0000256" key="7">
    <source>
        <dbReference type="ARBA" id="ARBA00044504"/>
    </source>
</evidence>
<dbReference type="OrthoDB" id="1923497at2759"/>
<comment type="similarity">
    <text evidence="7">Belongs to the major facilitator superfamily. Phosphate:H(+) symporter (TC 2.A.1.9) family.</text>
</comment>
<dbReference type="PANTHER" id="PTHR31585:SF12">
    <property type="entry name" value="FOLATE-BIOPTERIN TRANSPORTER 9, CHLOROPLASTIC-RELATED"/>
    <property type="match status" value="1"/>
</dbReference>
<keyword evidence="6 8" id="KW-0472">Membrane</keyword>
<sequence>MLALCGFGYYMNGFRGFPWLALNFHMVFNLNMDPSVLQIVQNCGNLPIVAKPLYGILSDALYIGGAHRIPYVTIGVLLQAISWGSLALFPIASEVIPALLAFVLLSNIGASISEVAKDALVAEYGHAKKIPGLQSYAYMASAIGGMLGNLIGGFFLVKTQQTKSMFLAFAALLAFQLTISLKTSEKSLNLPQRSNDDPVKKSIPQSIKKQYSDLIVTIKEESIWRPLIWVVSSILLVPILSGSLFCYQTQRLNLDPSVIGMSKVTGQLVLLSLTLLYDRFGKNIPLRKVAGVLQVLYASTLLFDLILVKQINLQLGIPNEVYALCISGLAETISQFKLLPFYVLFASLAPSGCEGSLMSLLASALCLSSTVSGFTGVGLASFLGITSGNFTLLPLGIGIQIFLALLPLLWIDYLPESQSMPEKYKQRKGVGSPEMMVDKSESSPKNDLFLLILCMSFKSTRSVLGKCVYLVTLAMSLFDLQDVCIAIGSIATLDLPMVVDLIGIYGLKGPYCTLTTTNWFLQALSVIPRGSWGDFARRSYHYPMGKSGIVISEPQWLWAHD</sequence>
<feature type="transmembrane region" description="Helical" evidence="8">
    <location>
        <begin position="289"/>
        <end position="309"/>
    </location>
</feature>
<keyword evidence="5 8" id="KW-1133">Transmembrane helix</keyword>
<feature type="transmembrane region" description="Helical" evidence="8">
    <location>
        <begin position="136"/>
        <end position="157"/>
    </location>
</feature>
<dbReference type="Pfam" id="PF03092">
    <property type="entry name" value="BT1"/>
    <property type="match status" value="1"/>
</dbReference>
<evidence type="ECO:0000256" key="1">
    <source>
        <dbReference type="ARBA" id="ARBA00004141"/>
    </source>
</evidence>
<evidence type="ECO:0000313" key="10">
    <source>
        <dbReference type="Proteomes" id="UP000250235"/>
    </source>
</evidence>
<evidence type="ECO:0000256" key="5">
    <source>
        <dbReference type="ARBA" id="ARBA00022989"/>
    </source>
</evidence>
<dbReference type="Gene3D" id="1.20.1250.20">
    <property type="entry name" value="MFS general substrate transporter like domains"/>
    <property type="match status" value="1"/>
</dbReference>
<evidence type="ECO:0000256" key="4">
    <source>
        <dbReference type="ARBA" id="ARBA00022692"/>
    </source>
</evidence>
<evidence type="ECO:0000256" key="3">
    <source>
        <dbReference type="ARBA" id="ARBA00022448"/>
    </source>
</evidence>
<dbReference type="AlphaFoldDB" id="A0A2Z7DCC1"/>
<proteinExistence type="inferred from homology"/>
<dbReference type="InterPro" id="IPR004324">
    <property type="entry name" value="FBT"/>
</dbReference>
<feature type="transmembrane region" description="Helical" evidence="8">
    <location>
        <begin position="390"/>
        <end position="411"/>
    </location>
</feature>
<dbReference type="Proteomes" id="UP000250235">
    <property type="component" value="Unassembled WGS sequence"/>
</dbReference>
<accession>A0A2Z7DCC1</accession>
<organism evidence="9 10">
    <name type="scientific">Dorcoceras hygrometricum</name>
    <dbReference type="NCBI Taxonomy" id="472368"/>
    <lineage>
        <taxon>Eukaryota</taxon>
        <taxon>Viridiplantae</taxon>
        <taxon>Streptophyta</taxon>
        <taxon>Embryophyta</taxon>
        <taxon>Tracheophyta</taxon>
        <taxon>Spermatophyta</taxon>
        <taxon>Magnoliopsida</taxon>
        <taxon>eudicotyledons</taxon>
        <taxon>Gunneridae</taxon>
        <taxon>Pentapetalae</taxon>
        <taxon>asterids</taxon>
        <taxon>lamiids</taxon>
        <taxon>Lamiales</taxon>
        <taxon>Gesneriaceae</taxon>
        <taxon>Didymocarpoideae</taxon>
        <taxon>Trichosporeae</taxon>
        <taxon>Loxocarpinae</taxon>
        <taxon>Dorcoceras</taxon>
    </lineage>
</organism>
<reference evidence="9 10" key="1">
    <citation type="journal article" date="2015" name="Proc. Natl. Acad. Sci. U.S.A.">
        <title>The resurrection genome of Boea hygrometrica: A blueprint for survival of dehydration.</title>
        <authorList>
            <person name="Xiao L."/>
            <person name="Yang G."/>
            <person name="Zhang L."/>
            <person name="Yang X."/>
            <person name="Zhao S."/>
            <person name="Ji Z."/>
            <person name="Zhou Q."/>
            <person name="Hu M."/>
            <person name="Wang Y."/>
            <person name="Chen M."/>
            <person name="Xu Y."/>
            <person name="Jin H."/>
            <person name="Xiao X."/>
            <person name="Hu G."/>
            <person name="Bao F."/>
            <person name="Hu Y."/>
            <person name="Wan P."/>
            <person name="Li L."/>
            <person name="Deng X."/>
            <person name="Kuang T."/>
            <person name="Xiang C."/>
            <person name="Zhu J.K."/>
            <person name="Oliver M.J."/>
            <person name="He Y."/>
        </authorList>
    </citation>
    <scope>NUCLEOTIDE SEQUENCE [LARGE SCALE GENOMIC DNA]</scope>
    <source>
        <strain evidence="10">cv. XS01</strain>
    </source>
</reference>
<gene>
    <name evidence="9" type="ORF">F511_27614</name>
</gene>
<keyword evidence="10" id="KW-1185">Reference proteome</keyword>
<comment type="subcellular location">
    <subcellularLocation>
        <location evidence="1">Membrane</location>
        <topology evidence="1">Multi-pass membrane protein</topology>
    </subcellularLocation>
</comment>
<dbReference type="GO" id="GO:0016020">
    <property type="term" value="C:membrane"/>
    <property type="evidence" value="ECO:0007669"/>
    <property type="project" value="UniProtKB-SubCell"/>
</dbReference>
<evidence type="ECO:0000256" key="8">
    <source>
        <dbReference type="SAM" id="Phobius"/>
    </source>
</evidence>
<feature type="transmembrane region" description="Helical" evidence="8">
    <location>
        <begin position="96"/>
        <end position="116"/>
    </location>
</feature>
<comment type="similarity">
    <text evidence="2">Belongs to the major facilitator superfamily. Folate-biopterin transporter (TC 2.A.71) family.</text>
</comment>
<feature type="transmembrane region" description="Helical" evidence="8">
    <location>
        <begin position="357"/>
        <end position="383"/>
    </location>
</feature>